<accession>A0A941EZ07</accession>
<evidence type="ECO:0000313" key="1">
    <source>
        <dbReference type="EMBL" id="MBR7836674.1"/>
    </source>
</evidence>
<reference evidence="1" key="1">
    <citation type="submission" date="2021-04" db="EMBL/GenBank/DDBJ databases">
        <title>Genome based classification of Actinospica acidithermotolerans sp. nov., an actinobacterium isolated from an Indonesian hot spring.</title>
        <authorList>
            <person name="Kusuma A.B."/>
            <person name="Putra K.E."/>
            <person name="Nafisah S."/>
            <person name="Loh J."/>
            <person name="Nouioui I."/>
            <person name="Goodfellow M."/>
        </authorList>
    </citation>
    <scope>NUCLEOTIDE SEQUENCE</scope>
    <source>
        <strain evidence="1">CSCA 57</strain>
    </source>
</reference>
<evidence type="ECO:0000313" key="2">
    <source>
        <dbReference type="Proteomes" id="UP000675781"/>
    </source>
</evidence>
<dbReference type="InterPro" id="IPR043857">
    <property type="entry name" value="DUF5819"/>
</dbReference>
<dbReference type="EMBL" id="JAGSOG010000154">
    <property type="protein sequence ID" value="MBR7836674.1"/>
    <property type="molecule type" value="Genomic_DNA"/>
</dbReference>
<name>A0A941EZ07_9ACTN</name>
<protein>
    <submittedName>
        <fullName evidence="1">Uncharacterized protein</fullName>
    </submittedName>
</protein>
<proteinExistence type="predicted"/>
<keyword evidence="2" id="KW-1185">Reference proteome</keyword>
<sequence length="180" mass="19565">MLATAGAAAVHLTATFFYNAPSNVVSQRYHAQINWWMNPLLTQNWQLFAPNPLSENVEIDARASVGTSAALTGWVDLSADDQAASTHDPAPSHLTMNALRNAWMEYTGTHTYAGQPDAPLAATSEAYLRSLVLGYLRPHVSGSIDSLQVRFVVTLVPGDGRTAQQLAAQTQTLPWWVMNS</sequence>
<dbReference type="Proteomes" id="UP000675781">
    <property type="component" value="Unassembled WGS sequence"/>
</dbReference>
<dbReference type="RefSeq" id="WP_212531147.1">
    <property type="nucleotide sequence ID" value="NZ_JAGSOG010000154.1"/>
</dbReference>
<organism evidence="1 2">
    <name type="scientific">Actinospica durhamensis</name>
    <dbReference type="NCBI Taxonomy" id="1508375"/>
    <lineage>
        <taxon>Bacteria</taxon>
        <taxon>Bacillati</taxon>
        <taxon>Actinomycetota</taxon>
        <taxon>Actinomycetes</taxon>
        <taxon>Catenulisporales</taxon>
        <taxon>Actinospicaceae</taxon>
        <taxon>Actinospica</taxon>
    </lineage>
</organism>
<gene>
    <name evidence="1" type="ORF">KDL01_25565</name>
</gene>
<comment type="caution">
    <text evidence="1">The sequence shown here is derived from an EMBL/GenBank/DDBJ whole genome shotgun (WGS) entry which is preliminary data.</text>
</comment>
<dbReference type="Pfam" id="PF19136">
    <property type="entry name" value="DUF5819"/>
    <property type="match status" value="1"/>
</dbReference>
<dbReference type="AlphaFoldDB" id="A0A941EZ07"/>